<protein>
    <submittedName>
        <fullName evidence="12">OPI10-like protein isoform A</fullName>
    </submittedName>
</protein>
<keyword evidence="7" id="KW-0539">Nucleus</keyword>
<dbReference type="PANTHER" id="PTHR45694:SF18">
    <property type="entry name" value="GLUTAREDOXIN-1-RELATED"/>
    <property type="match status" value="1"/>
</dbReference>
<gene>
    <name evidence="12" type="ORF">C2E20_2766</name>
</gene>
<evidence type="ECO:0000259" key="11">
    <source>
        <dbReference type="Pfam" id="PF21057"/>
    </source>
</evidence>
<dbReference type="Gene3D" id="3.90.530.10">
    <property type="entry name" value="XPA C-terminal domain"/>
    <property type="match status" value="1"/>
</dbReference>
<dbReference type="OrthoDB" id="10248398at2759"/>
<dbReference type="InterPro" id="IPR014025">
    <property type="entry name" value="Glutaredoxin_subgr"/>
</dbReference>
<dbReference type="InterPro" id="IPR048364">
    <property type="entry name" value="Hikeshi-like_C"/>
</dbReference>
<name>A0A2P6VIQ9_9CHLO</name>
<comment type="subcellular location">
    <subcellularLocation>
        <location evidence="1">Nucleus</location>
    </subcellularLocation>
</comment>
<dbReference type="GO" id="GO:0034599">
    <property type="term" value="P:cellular response to oxidative stress"/>
    <property type="evidence" value="ECO:0007669"/>
    <property type="project" value="TreeGrafter"/>
</dbReference>
<feature type="compositionally biased region" description="Acidic residues" evidence="9">
    <location>
        <begin position="180"/>
        <end position="197"/>
    </location>
</feature>
<evidence type="ECO:0000313" key="12">
    <source>
        <dbReference type="EMBL" id="PSC73962.1"/>
    </source>
</evidence>
<dbReference type="PANTHER" id="PTHR45694">
    <property type="entry name" value="GLUTAREDOXIN 2"/>
    <property type="match status" value="1"/>
</dbReference>
<dbReference type="InterPro" id="IPR011767">
    <property type="entry name" value="GLR_AS"/>
</dbReference>
<comment type="caution">
    <text evidence="12">The sequence shown here is derived from an EMBL/GenBank/DDBJ whole genome shotgun (WGS) entry which is preliminary data.</text>
</comment>
<feature type="domain" description="Glutaredoxin" evidence="10">
    <location>
        <begin position="23"/>
        <end position="85"/>
    </location>
</feature>
<dbReference type="NCBIfam" id="TIGR02180">
    <property type="entry name" value="GRX_euk"/>
    <property type="match status" value="1"/>
</dbReference>
<evidence type="ECO:0000256" key="5">
    <source>
        <dbReference type="ARBA" id="ARBA00022982"/>
    </source>
</evidence>
<dbReference type="GO" id="GO:0015038">
    <property type="term" value="F:glutathione disulfide oxidoreductase activity"/>
    <property type="evidence" value="ECO:0007669"/>
    <property type="project" value="TreeGrafter"/>
</dbReference>
<evidence type="ECO:0000256" key="4">
    <source>
        <dbReference type="ARBA" id="ARBA00022833"/>
    </source>
</evidence>
<dbReference type="Pfam" id="PF00462">
    <property type="entry name" value="Glutaredoxin"/>
    <property type="match status" value="1"/>
</dbReference>
<evidence type="ECO:0000256" key="2">
    <source>
        <dbReference type="ARBA" id="ARBA00007190"/>
    </source>
</evidence>
<keyword evidence="3" id="KW-0813">Transport</keyword>
<dbReference type="CDD" id="cd21075">
    <property type="entry name" value="DBD_XPA-like"/>
    <property type="match status" value="1"/>
</dbReference>
<evidence type="ECO:0000256" key="7">
    <source>
        <dbReference type="ARBA" id="ARBA00023242"/>
    </source>
</evidence>
<sequence length="1024" mass="110295">MASSSAGGDLVAQINAKNSENSVMVYSKTYCPYCSEVKSLFNKLGVSAKVVELDELADGDSLQQALASVCGRRTVPQVFIGGKHVGGCDDTVAAMNSGKLKELLAAAGVQATLPALRPQPHTMSSRPKRSHKAPKRFGAFASPEAQEVEELEEAAPLKRGRRAVAVDSESEGELAAGQPSEEEEESEGSGQEDEEEERPAARRPAKRPRAAAAAAAVEVYVPAPPAEPRPRSDMLSLLFACPALIDALLEADGLRTISLVARDAANLAAALGVSGAEAAPLWRQMARRCEPGLGADANAEQVRAAILRGIRGDIARKEVVNKSTAQGEFRLTQKELGGLPYTTRPNPIFWHAPPVKMYNKLEVLAVAHRKFGSAGGLAAAKAAAGVKSAKATQTRKSNEEARKLEMDAALRAIGLSGVRSHQLGGHKVHVKAYIKHNQGTVAGVVAAFNKQQEEDAAARRRYKELLNRLKREDLMSELAHPPAQNYMHRQGGPTLDEVVAALRAGKEARECVGERQRSVDALLAAEELQGYSYCVPSIQDFVINGEGSAEAVVAEARARRDKDEGADARRTAIYAHLEAEGLPSCRHSVAVTAYIRSGEGSEEEAVAAARAEQAEVAARTQAADARRTRISQVLAAEGLEEYAAQHRQPRITKEYISSGKGSEEAAVAAVWLCAARRVSIFARLEREGLQQWADLRAVRDFISGDVPEKEAMAAVRGAAARMESRQKRLASIEAALAAEGQSYGQLRWRVRELEMYVQDGEGSKEAALAAVRRIVQDAADKRERQELVDAALNAEGLQSHRGYSFEANSRDKYVQYGEGSVDGVVAAARKRRDDAAARAARLSDVMAAQAAAFVQADPTHWVLDATTTVVPDYRELKEVALFLTQPGVLPADVGLALYVSIGGADWSYRGFVSNSHPSDVLPLSWPEPSAPLAAPPGPGFAQIGVSVEPLAELGQKEGSKLGAKEDFAKRVGLDLFHFMQSFGNVQQMGDKLVVPSNVLDHWYTRLSNRLRRDPDFLTRNRDAV</sequence>
<organism evidence="12 13">
    <name type="scientific">Micractinium conductrix</name>
    <dbReference type="NCBI Taxonomy" id="554055"/>
    <lineage>
        <taxon>Eukaryota</taxon>
        <taxon>Viridiplantae</taxon>
        <taxon>Chlorophyta</taxon>
        <taxon>core chlorophytes</taxon>
        <taxon>Trebouxiophyceae</taxon>
        <taxon>Chlorellales</taxon>
        <taxon>Chlorellaceae</taxon>
        <taxon>Chlorella clade</taxon>
        <taxon>Micractinium</taxon>
    </lineage>
</organism>
<evidence type="ECO:0000256" key="9">
    <source>
        <dbReference type="SAM" id="MobiDB-lite"/>
    </source>
</evidence>
<comment type="similarity">
    <text evidence="2">Belongs to the glutaredoxin family. CPYC subfamily.</text>
</comment>
<dbReference type="STRING" id="554055.A0A2P6VIQ9"/>
<dbReference type="CDD" id="cd03419">
    <property type="entry name" value="GRX_GRXh_1_2_like"/>
    <property type="match status" value="1"/>
</dbReference>
<dbReference type="InterPro" id="IPR011899">
    <property type="entry name" value="Glutaredoxin_euk/vir"/>
</dbReference>
<proteinExistence type="inferred from homology"/>
<dbReference type="EMBL" id="LHPF02000005">
    <property type="protein sequence ID" value="PSC73962.1"/>
    <property type="molecule type" value="Genomic_DNA"/>
</dbReference>
<dbReference type="InterPro" id="IPR036249">
    <property type="entry name" value="Thioredoxin-like_sf"/>
</dbReference>
<dbReference type="PROSITE" id="PS51354">
    <property type="entry name" value="GLUTAREDOXIN_2"/>
    <property type="match status" value="1"/>
</dbReference>
<keyword evidence="6" id="KW-1015">Disulfide bond</keyword>
<keyword evidence="4" id="KW-0862">Zinc</keyword>
<dbReference type="SUPFAM" id="SSF46955">
    <property type="entry name" value="Putative DNA-binding domain"/>
    <property type="match status" value="1"/>
</dbReference>
<dbReference type="FunFam" id="3.40.30.10:FF:000093">
    <property type="entry name" value="Glutaredoxin 2"/>
    <property type="match status" value="1"/>
</dbReference>
<feature type="region of interest" description="Disordered" evidence="9">
    <location>
        <begin position="114"/>
        <end position="209"/>
    </location>
</feature>
<dbReference type="InterPro" id="IPR009061">
    <property type="entry name" value="DNA-bd_dom_put_sf"/>
</dbReference>
<dbReference type="PROSITE" id="PS00195">
    <property type="entry name" value="GLUTAREDOXIN_1"/>
    <property type="match status" value="1"/>
</dbReference>
<evidence type="ECO:0000256" key="8">
    <source>
        <dbReference type="ARBA" id="ARBA00023284"/>
    </source>
</evidence>
<dbReference type="Proteomes" id="UP000239649">
    <property type="component" value="Unassembled WGS sequence"/>
</dbReference>
<keyword evidence="13" id="KW-1185">Reference proteome</keyword>
<feature type="compositionally biased region" description="Basic residues" evidence="9">
    <location>
        <begin position="126"/>
        <end position="135"/>
    </location>
</feature>
<dbReference type="Pfam" id="PF21057">
    <property type="entry name" value="Hikeshi-like_C"/>
    <property type="match status" value="1"/>
</dbReference>
<dbReference type="GO" id="GO:0005737">
    <property type="term" value="C:cytoplasm"/>
    <property type="evidence" value="ECO:0007669"/>
    <property type="project" value="TreeGrafter"/>
</dbReference>
<reference evidence="12 13" key="1">
    <citation type="journal article" date="2018" name="Plant J.">
        <title>Genome sequences of Chlorella sorokiniana UTEX 1602 and Micractinium conductrix SAG 241.80: implications to maltose excretion by a green alga.</title>
        <authorList>
            <person name="Arriola M.B."/>
            <person name="Velmurugan N."/>
            <person name="Zhang Y."/>
            <person name="Plunkett M.H."/>
            <person name="Hondzo H."/>
            <person name="Barney B.M."/>
        </authorList>
    </citation>
    <scope>NUCLEOTIDE SEQUENCE [LARGE SCALE GENOMIC DNA]</scope>
    <source>
        <strain evidence="12 13">SAG 241.80</strain>
    </source>
</reference>
<dbReference type="AlphaFoldDB" id="A0A2P6VIQ9"/>
<dbReference type="GO" id="GO:0005634">
    <property type="term" value="C:nucleus"/>
    <property type="evidence" value="ECO:0007669"/>
    <property type="project" value="UniProtKB-SubCell"/>
</dbReference>
<dbReference type="InterPro" id="IPR002109">
    <property type="entry name" value="Glutaredoxin"/>
</dbReference>
<evidence type="ECO:0000259" key="10">
    <source>
        <dbReference type="Pfam" id="PF00462"/>
    </source>
</evidence>
<dbReference type="InterPro" id="IPR037129">
    <property type="entry name" value="XPA_sf"/>
</dbReference>
<keyword evidence="8" id="KW-0676">Redox-active center</keyword>
<evidence type="ECO:0000256" key="6">
    <source>
        <dbReference type="ARBA" id="ARBA00023157"/>
    </source>
</evidence>
<feature type="domain" description="Hikeshi-like C-terminal" evidence="11">
    <location>
        <begin position="966"/>
        <end position="1018"/>
    </location>
</feature>
<accession>A0A2P6VIQ9</accession>
<evidence type="ECO:0000256" key="1">
    <source>
        <dbReference type="ARBA" id="ARBA00004123"/>
    </source>
</evidence>
<dbReference type="Gene3D" id="3.40.30.10">
    <property type="entry name" value="Glutaredoxin"/>
    <property type="match status" value="1"/>
</dbReference>
<keyword evidence="5" id="KW-0249">Electron transport</keyword>
<dbReference type="PRINTS" id="PR00160">
    <property type="entry name" value="GLUTAREDOXIN"/>
</dbReference>
<dbReference type="SUPFAM" id="SSF52833">
    <property type="entry name" value="Thioredoxin-like"/>
    <property type="match status" value="1"/>
</dbReference>
<evidence type="ECO:0000256" key="3">
    <source>
        <dbReference type="ARBA" id="ARBA00022448"/>
    </source>
</evidence>
<evidence type="ECO:0000313" key="13">
    <source>
        <dbReference type="Proteomes" id="UP000239649"/>
    </source>
</evidence>